<feature type="compositionally biased region" description="Basic and acidic residues" evidence="4">
    <location>
        <begin position="961"/>
        <end position="981"/>
    </location>
</feature>
<feature type="compositionally biased region" description="Basic and acidic residues" evidence="4">
    <location>
        <begin position="752"/>
        <end position="763"/>
    </location>
</feature>
<dbReference type="GO" id="GO:0004066">
    <property type="term" value="F:asparagine synthase (glutamine-hydrolyzing) activity"/>
    <property type="evidence" value="ECO:0007669"/>
    <property type="project" value="InterPro"/>
</dbReference>
<evidence type="ECO:0000313" key="6">
    <source>
        <dbReference type="EMBL" id="CBZ53821.1"/>
    </source>
</evidence>
<feature type="compositionally biased region" description="Low complexity" evidence="4">
    <location>
        <begin position="29"/>
        <end position="40"/>
    </location>
</feature>
<feature type="region of interest" description="Disordered" evidence="4">
    <location>
        <begin position="171"/>
        <end position="207"/>
    </location>
</feature>
<keyword evidence="2" id="KW-0061">Asparagine biosynthesis</keyword>
<dbReference type="VEuPathDB" id="ToxoDB:NCLIV_036020"/>
<dbReference type="InParanoid" id="F0VJB0"/>
<dbReference type="GO" id="GO:0006529">
    <property type="term" value="P:asparagine biosynthetic process"/>
    <property type="evidence" value="ECO:0007669"/>
    <property type="project" value="UniProtKB-KW"/>
</dbReference>
<feature type="region of interest" description="Disordered" evidence="4">
    <location>
        <begin position="745"/>
        <end position="773"/>
    </location>
</feature>
<feature type="compositionally biased region" description="Low complexity" evidence="4">
    <location>
        <begin position="537"/>
        <end position="555"/>
    </location>
</feature>
<feature type="compositionally biased region" description="Basic and acidic residues" evidence="4">
    <location>
        <begin position="1503"/>
        <end position="1512"/>
    </location>
</feature>
<evidence type="ECO:0000256" key="2">
    <source>
        <dbReference type="ARBA" id="ARBA00022888"/>
    </source>
</evidence>
<evidence type="ECO:0000313" key="7">
    <source>
        <dbReference type="Proteomes" id="UP000007494"/>
    </source>
</evidence>
<dbReference type="Proteomes" id="UP000007494">
    <property type="component" value="Chromosome VIII"/>
</dbReference>
<dbReference type="SUPFAM" id="SSF52402">
    <property type="entry name" value="Adenine nucleotide alpha hydrolases-like"/>
    <property type="match status" value="2"/>
</dbReference>
<dbReference type="InterPro" id="IPR014729">
    <property type="entry name" value="Rossmann-like_a/b/a_fold"/>
</dbReference>
<feature type="region of interest" description="Disordered" evidence="4">
    <location>
        <begin position="959"/>
        <end position="1024"/>
    </location>
</feature>
<dbReference type="CDD" id="cd01991">
    <property type="entry name" value="Asn_synthase_B_C"/>
    <property type="match status" value="1"/>
</dbReference>
<feature type="region of interest" description="Disordered" evidence="4">
    <location>
        <begin position="1298"/>
        <end position="1375"/>
    </location>
</feature>
<dbReference type="PANTHER" id="PTHR45937:SF1">
    <property type="entry name" value="ASPARAGINE SYNTHETASE DOMAIN-CONTAINING PROTEIN 1"/>
    <property type="match status" value="1"/>
</dbReference>
<dbReference type="Gene3D" id="3.40.50.620">
    <property type="entry name" value="HUPs"/>
    <property type="match status" value="2"/>
</dbReference>
<dbReference type="RefSeq" id="XP_003883853.1">
    <property type="nucleotide sequence ID" value="XM_003883804.1"/>
</dbReference>
<keyword evidence="3" id="KW-0315">Glutamine amidotransferase</keyword>
<feature type="compositionally biased region" description="Basic and acidic residues" evidence="4">
    <location>
        <begin position="808"/>
        <end position="817"/>
    </location>
</feature>
<feature type="region of interest" description="Disordered" evidence="4">
    <location>
        <begin position="862"/>
        <end position="924"/>
    </location>
</feature>
<dbReference type="OrthoDB" id="10252281at2759"/>
<feature type="compositionally biased region" description="Basic and acidic residues" evidence="4">
    <location>
        <begin position="906"/>
        <end position="923"/>
    </location>
</feature>
<dbReference type="InterPro" id="IPR051857">
    <property type="entry name" value="Asn_synthetase_domain"/>
</dbReference>
<feature type="compositionally biased region" description="Basic and acidic residues" evidence="4">
    <location>
        <begin position="880"/>
        <end position="889"/>
    </location>
</feature>
<proteinExistence type="predicted"/>
<feature type="compositionally biased region" description="Low complexity" evidence="4">
    <location>
        <begin position="432"/>
        <end position="448"/>
    </location>
</feature>
<feature type="region of interest" description="Disordered" evidence="4">
    <location>
        <begin position="524"/>
        <end position="556"/>
    </location>
</feature>
<feature type="region of interest" description="Disordered" evidence="4">
    <location>
        <begin position="11"/>
        <end position="61"/>
    </location>
</feature>
<feature type="compositionally biased region" description="Polar residues" evidence="4">
    <location>
        <begin position="1340"/>
        <end position="1354"/>
    </location>
</feature>
<accession>F0VJB0</accession>
<feature type="compositionally biased region" description="Basic and acidic residues" evidence="4">
    <location>
        <begin position="360"/>
        <end position="376"/>
    </location>
</feature>
<evidence type="ECO:0000256" key="3">
    <source>
        <dbReference type="ARBA" id="ARBA00022962"/>
    </source>
</evidence>
<dbReference type="OMA" id="PRKTYEV"/>
<dbReference type="Pfam" id="PF00733">
    <property type="entry name" value="Asn_synthase"/>
    <property type="match status" value="1"/>
</dbReference>
<feature type="compositionally biased region" description="Acidic residues" evidence="4">
    <location>
        <begin position="995"/>
        <end position="1007"/>
    </location>
</feature>
<feature type="compositionally biased region" description="Basic and acidic residues" evidence="4">
    <location>
        <begin position="1008"/>
        <end position="1022"/>
    </location>
</feature>
<reference evidence="7" key="1">
    <citation type="journal article" date="2012" name="PLoS Pathog.">
        <title>Comparative genomics of the apicomplexan parasites Toxoplasma gondii and Neospora caninum: Coccidia differing in host range and transmission strategy.</title>
        <authorList>
            <person name="Reid A.J."/>
            <person name="Vermont S.J."/>
            <person name="Cotton J.A."/>
            <person name="Harris D."/>
            <person name="Hill-Cawthorne G.A."/>
            <person name="Konen-Waisman S."/>
            <person name="Latham S.M."/>
            <person name="Mourier T."/>
            <person name="Norton R."/>
            <person name="Quail M.A."/>
            <person name="Sanders M."/>
            <person name="Shanmugam D."/>
            <person name="Sohal A."/>
            <person name="Wasmuth J.D."/>
            <person name="Brunk B."/>
            <person name="Grigg M.E."/>
            <person name="Howard J.C."/>
            <person name="Parkinson J."/>
            <person name="Roos D.S."/>
            <person name="Trees A.J."/>
            <person name="Berriman M."/>
            <person name="Pain A."/>
            <person name="Wastling J.M."/>
        </authorList>
    </citation>
    <scope>NUCLEOTIDE SEQUENCE [LARGE SCALE GENOMIC DNA]</scope>
    <source>
        <strain evidence="7">Liverpool</strain>
    </source>
</reference>
<keyword evidence="1" id="KW-0028">Amino-acid biosynthesis</keyword>
<feature type="region of interest" description="Disordered" evidence="4">
    <location>
        <begin position="1503"/>
        <end position="1559"/>
    </location>
</feature>
<dbReference type="PANTHER" id="PTHR45937">
    <property type="entry name" value="ASPARAGINE SYNTHETASE DOMAIN-CONTAINING PROTEIN 1"/>
    <property type="match status" value="1"/>
</dbReference>
<feature type="compositionally biased region" description="Basic and acidic residues" evidence="4">
    <location>
        <begin position="107"/>
        <end position="137"/>
    </location>
</feature>
<feature type="compositionally biased region" description="Basic and acidic residues" evidence="4">
    <location>
        <begin position="1310"/>
        <end position="1334"/>
    </location>
</feature>
<evidence type="ECO:0000256" key="4">
    <source>
        <dbReference type="SAM" id="MobiDB-lite"/>
    </source>
</evidence>
<gene>
    <name evidence="6" type="ORF">NCLIV_036020</name>
</gene>
<feature type="compositionally biased region" description="Low complexity" evidence="4">
    <location>
        <begin position="1528"/>
        <end position="1544"/>
    </location>
</feature>
<dbReference type="InterPro" id="IPR001962">
    <property type="entry name" value="Asn_synthase"/>
</dbReference>
<keyword evidence="7" id="KW-1185">Reference proteome</keyword>
<feature type="region of interest" description="Disordered" evidence="4">
    <location>
        <begin position="808"/>
        <end position="830"/>
    </location>
</feature>
<organism evidence="6 7">
    <name type="scientific">Neospora caninum (strain Liverpool)</name>
    <dbReference type="NCBI Taxonomy" id="572307"/>
    <lineage>
        <taxon>Eukaryota</taxon>
        <taxon>Sar</taxon>
        <taxon>Alveolata</taxon>
        <taxon>Apicomplexa</taxon>
        <taxon>Conoidasida</taxon>
        <taxon>Coccidia</taxon>
        <taxon>Eucoccidiorida</taxon>
        <taxon>Eimeriorina</taxon>
        <taxon>Sarcocystidae</taxon>
        <taxon>Neospora</taxon>
    </lineage>
</organism>
<sequence length="1641" mass="175625">MAAPFVVTLRARGSRSDWVCSSPPPSSPSSPSSPSLSSPSPSSPPPSSPSPSSSGCDVKRQVRHAGALASAACLPSSLSLHFHSDSIWICGPQSSPSSPSCCGERAVQAEDSSRRRRGEVRGAARREGESRGERREEKEEELPDSRSATCTVRRAPSSSLVLNLARPAASASGDDVCGAARPQRQKVERTDAQTPFGGKEGSVRPGVAPRGQDLGEDHDSAWKNVDADRAQILREDGQNVRDTEGHEGAGDSDVPSVLVWDGDVFGFSFARRKATPEQRPNHMAQLAVQGGIPEEAVDGADADHASLDGEAIFTSLLFALHTKCTRDEDVLRTLESLTACSTRGAENREREEAGNAGHGDATDKTDKGRDDTDHRQVPLWNNTRGAFQARFALVFFSASLRKLYFCRDKIGTRSLICCTSLSASLFMSPLSSSSSSSSSSSPSSSFSLHPNARSLRSGREESGGRGVEVRGSCPSRRIEEPVAILLSLSSSTCDACHLWKDEGEDVEGAAGVGARVERSLERPAQASGLALPPGRASSPSHVSSSPSSSSQCLSSGRGTASLDWSSPVSASLGCASEDLTAPSEASPSSRYFTRCEEVPVDGLRELSVDLFFSLLHGFGTKQGEEGGRRAAAQDGRQALNLCDVAAGAEARSSSSSPSSSSSSSSSCSSLSTISSAFPAACSSPRRDDEAEPEDESEPFLACLSRSGLASSLSYRPWSQAPPLASAHFWCRIPDCAVCRRGSVSRAGRRGGSRHEGKSDRAEGPDEASGVPANRILSREARAVADALLDELAEAVLRSCAPLGRLARGRDVDPERGTTHTSQPHGDWAWRERCPRNGEEEKRKARTRKVHGNLQEEEAFAGAAGCGRERDAPAGNLRNMSGKDRSRVGGEPHAGWRQALDEGGEPETEKAETGQEREAEHWPDGDGVAILFSGGVDSSLLAALVLRLVAEGRIAPRLSQKKGCETPRKEGERRAKRNEEGRLQGNATQREGEREEREEEEREEEEREEGERVEGTEETKDTGRVAGGGKKFVVELVNVAFTPTAPDRLTGLASFADLLRKLERLRSCEAAVGEGREKFEIDLRFVCVDVAEQDAVEAEKTVLRLVAPHATHMDVNIASALYFAARQVAKKPEQGERERQANKQSALGHHAHPEWERLLASAVWEDLQLRCSPLPKRSSGRGSGPTGPSPEPPASASAALSPPGSSPGGCSVVACPFCHMKAKAGCAHNACRLCCLKLLKVARGELTAKPKAENGEVSERDTEARRKLYLGQRGWIVLPPATILYTECGVHRDRFRNGEATEIGGDAQTASERDLPRTRLQRDTVEETECDRNDEGGTACNELQPSGSDAQSSTCAKAGTKRAPSPSPSEGPLPWYAASSGDGRIARVFPHDSPRTAYAVQSRVVLLGSGADELFGGYGRHKTARLKRGTEAVRAEMLLDLRRLWSRNLGRDGRVFSHFSRVPRLPFLDVAFLDFVNSAIPFESILSPPPASLADAPRVQETAPLERLHDDGTTTRTPFPASPSPSPSPLSASQSASSSNSSPDSPASPPSSSPLSSSGSLSSVSRALGHAVLSQLAADPAWRTNKWVLRICALHEEMRFAAFTKKRAIQFGTRAAQLSNRRCALSNRQAKGTALFRETPKE</sequence>
<name>F0VJB0_NEOCL</name>
<feature type="region of interest" description="Disordered" evidence="4">
    <location>
        <begin position="1173"/>
        <end position="1201"/>
    </location>
</feature>
<feature type="compositionally biased region" description="Polar residues" evidence="4">
    <location>
        <begin position="146"/>
        <end position="156"/>
    </location>
</feature>
<feature type="region of interest" description="Disordered" evidence="4">
    <location>
        <begin position="341"/>
        <end position="377"/>
    </location>
</feature>
<feature type="domain" description="Asparagine synthetase" evidence="5">
    <location>
        <begin position="1398"/>
        <end position="1426"/>
    </location>
</feature>
<dbReference type="eggNOG" id="KOG0573">
    <property type="taxonomic scope" value="Eukaryota"/>
</dbReference>
<feature type="region of interest" description="Disordered" evidence="4">
    <location>
        <begin position="432"/>
        <end position="471"/>
    </location>
</feature>
<evidence type="ECO:0000256" key="1">
    <source>
        <dbReference type="ARBA" id="ARBA00022605"/>
    </source>
</evidence>
<evidence type="ECO:0000259" key="5">
    <source>
        <dbReference type="Pfam" id="PF00733"/>
    </source>
</evidence>
<feature type="region of interest" description="Disordered" evidence="4">
    <location>
        <begin position="94"/>
        <end position="156"/>
    </location>
</feature>
<dbReference type="EMBL" id="FR823390">
    <property type="protein sequence ID" value="CBZ53821.1"/>
    <property type="molecule type" value="Genomic_DNA"/>
</dbReference>
<protein>
    <recommendedName>
        <fullName evidence="5">Asparagine synthetase domain-containing protein</fullName>
    </recommendedName>
</protein>
<dbReference type="GeneID" id="13443389"/>